<protein>
    <submittedName>
        <fullName evidence="1">Uncharacterized protein</fullName>
    </submittedName>
</protein>
<sequence>MFDRARSIDPGLALPSWEAYEKSNIIPVQCVYWAHIGLTKGPMRVTVSERAQEKVRTVKRTLIVSCKG</sequence>
<organism evidence="1 2">
    <name type="scientific">Canavalia gladiata</name>
    <name type="common">Sword bean</name>
    <name type="synonym">Dolichos gladiatus</name>
    <dbReference type="NCBI Taxonomy" id="3824"/>
    <lineage>
        <taxon>Eukaryota</taxon>
        <taxon>Viridiplantae</taxon>
        <taxon>Streptophyta</taxon>
        <taxon>Embryophyta</taxon>
        <taxon>Tracheophyta</taxon>
        <taxon>Spermatophyta</taxon>
        <taxon>Magnoliopsida</taxon>
        <taxon>eudicotyledons</taxon>
        <taxon>Gunneridae</taxon>
        <taxon>Pentapetalae</taxon>
        <taxon>rosids</taxon>
        <taxon>fabids</taxon>
        <taxon>Fabales</taxon>
        <taxon>Fabaceae</taxon>
        <taxon>Papilionoideae</taxon>
        <taxon>50 kb inversion clade</taxon>
        <taxon>NPAAA clade</taxon>
        <taxon>indigoferoid/millettioid clade</taxon>
        <taxon>Phaseoleae</taxon>
        <taxon>Canavalia</taxon>
    </lineage>
</organism>
<keyword evidence="2" id="KW-1185">Reference proteome</keyword>
<reference evidence="1 2" key="1">
    <citation type="submission" date="2024-01" db="EMBL/GenBank/DDBJ databases">
        <title>The genomes of 5 underutilized Papilionoideae crops provide insights into root nodulation and disease resistanc.</title>
        <authorList>
            <person name="Jiang F."/>
        </authorList>
    </citation>
    <scope>NUCLEOTIDE SEQUENCE [LARGE SCALE GENOMIC DNA]</scope>
    <source>
        <strain evidence="1">LVBAO_FW01</strain>
        <tissue evidence="1">Leaves</tissue>
    </source>
</reference>
<evidence type="ECO:0000313" key="1">
    <source>
        <dbReference type="EMBL" id="KAK7308216.1"/>
    </source>
</evidence>
<dbReference type="EMBL" id="JAYMYQ010000010">
    <property type="protein sequence ID" value="KAK7308216.1"/>
    <property type="molecule type" value="Genomic_DNA"/>
</dbReference>
<comment type="caution">
    <text evidence="1">The sequence shown here is derived from an EMBL/GenBank/DDBJ whole genome shotgun (WGS) entry which is preliminary data.</text>
</comment>
<dbReference type="AlphaFoldDB" id="A0AAN9K1C8"/>
<name>A0AAN9K1C8_CANGL</name>
<proteinExistence type="predicted"/>
<dbReference type="Proteomes" id="UP001367508">
    <property type="component" value="Unassembled WGS sequence"/>
</dbReference>
<accession>A0AAN9K1C8</accession>
<evidence type="ECO:0000313" key="2">
    <source>
        <dbReference type="Proteomes" id="UP001367508"/>
    </source>
</evidence>
<gene>
    <name evidence="1" type="ORF">VNO77_41816</name>
</gene>